<protein>
    <submittedName>
        <fullName evidence="3">Sulfated surface glycoprotein 185-like</fullName>
    </submittedName>
</protein>
<dbReference type="KEGG" id="fas:105272803"/>
<evidence type="ECO:0000313" key="2">
    <source>
        <dbReference type="Proteomes" id="UP000694866"/>
    </source>
</evidence>
<proteinExistence type="predicted"/>
<evidence type="ECO:0000256" key="1">
    <source>
        <dbReference type="SAM" id="MobiDB-lite"/>
    </source>
</evidence>
<sequence>MLAQARYETKQERWRAQAEPPKPQRGTPQDQPQEPPQEKPPHKPLTTPSLDDDEVDPCDAPLPPRQPPRPTPHRHSTPTTTSRRPPRLPAPPLKTSSEPSPYFPYRLDQQPPPDAQGPHPQDP</sequence>
<accession>A0A9R1U8W8</accession>
<dbReference type="GeneID" id="105272803"/>
<dbReference type="Proteomes" id="UP000694866">
    <property type="component" value="Unplaced"/>
</dbReference>
<feature type="compositionally biased region" description="Basic and acidic residues" evidence="1">
    <location>
        <begin position="7"/>
        <end position="16"/>
    </location>
</feature>
<reference evidence="3" key="1">
    <citation type="submission" date="2025-08" db="UniProtKB">
        <authorList>
            <consortium name="RefSeq"/>
        </authorList>
    </citation>
    <scope>IDENTIFICATION</scope>
    <source>
        <strain evidence="3">USDA-PBARC FA_bdor</strain>
        <tissue evidence="3">Whole organism</tissue>
    </source>
</reference>
<feature type="region of interest" description="Disordered" evidence="1">
    <location>
        <begin position="1"/>
        <end position="123"/>
    </location>
</feature>
<name>A0A9R1U8W8_9HYME</name>
<gene>
    <name evidence="3" type="primary">LOC105272803</name>
</gene>
<keyword evidence="2" id="KW-1185">Reference proteome</keyword>
<feature type="compositionally biased region" description="Pro residues" evidence="1">
    <location>
        <begin position="60"/>
        <end position="70"/>
    </location>
</feature>
<organism evidence="2 3">
    <name type="scientific">Fopius arisanus</name>
    <dbReference type="NCBI Taxonomy" id="64838"/>
    <lineage>
        <taxon>Eukaryota</taxon>
        <taxon>Metazoa</taxon>
        <taxon>Ecdysozoa</taxon>
        <taxon>Arthropoda</taxon>
        <taxon>Hexapoda</taxon>
        <taxon>Insecta</taxon>
        <taxon>Pterygota</taxon>
        <taxon>Neoptera</taxon>
        <taxon>Endopterygota</taxon>
        <taxon>Hymenoptera</taxon>
        <taxon>Apocrita</taxon>
        <taxon>Ichneumonoidea</taxon>
        <taxon>Braconidae</taxon>
        <taxon>Opiinae</taxon>
        <taxon>Fopius</taxon>
    </lineage>
</organism>
<dbReference type="RefSeq" id="XP_011313331.1">
    <property type="nucleotide sequence ID" value="XM_011315029.1"/>
</dbReference>
<dbReference type="AlphaFoldDB" id="A0A9R1U8W8"/>
<evidence type="ECO:0000313" key="3">
    <source>
        <dbReference type="RefSeq" id="XP_011313331.1"/>
    </source>
</evidence>